<name>A0A9N7LQQ1_9MYCO</name>
<dbReference type="Pfam" id="PF00823">
    <property type="entry name" value="PPE"/>
    <property type="match status" value="1"/>
</dbReference>
<reference evidence="3" key="1">
    <citation type="submission" date="2022-06" db="EMBL/GenBank/DDBJ databases">
        <title>Complete genome sequence of Mycobacterium pseudoshottsii NJB1907-Z4.</title>
        <authorList>
            <person name="Komine T."/>
            <person name="Fukano H."/>
            <person name="Wada S."/>
        </authorList>
    </citation>
    <scope>NUCLEOTIDE SEQUENCE</scope>
    <source>
        <strain evidence="3">NJB1907-Z4</strain>
    </source>
</reference>
<dbReference type="EMBL" id="AP026367">
    <property type="protein sequence ID" value="BDN80938.1"/>
    <property type="molecule type" value="Genomic_DNA"/>
</dbReference>
<evidence type="ECO:0000313" key="4">
    <source>
        <dbReference type="Proteomes" id="UP001058626"/>
    </source>
</evidence>
<feature type="domain" description="PPE" evidence="2">
    <location>
        <begin position="2"/>
        <end position="73"/>
    </location>
</feature>
<evidence type="ECO:0000256" key="1">
    <source>
        <dbReference type="ARBA" id="ARBA00010652"/>
    </source>
</evidence>
<dbReference type="InterPro" id="IPR038332">
    <property type="entry name" value="PPE_sf"/>
</dbReference>
<dbReference type="Proteomes" id="UP001058626">
    <property type="component" value="Chromosome"/>
</dbReference>
<accession>A0A9N7LQQ1</accession>
<keyword evidence="4" id="KW-1185">Reference proteome</keyword>
<protein>
    <recommendedName>
        <fullName evidence="2">PPE domain-containing protein</fullName>
    </recommendedName>
</protein>
<dbReference type="PANTHER" id="PTHR46766">
    <property type="entry name" value="GLUTAMINE-RICH PROTEIN 2"/>
    <property type="match status" value="1"/>
</dbReference>
<sequence length="126" mass="13157">MAEFAAAQSAMVQPFLLAANRSSLVSLVLSNLFGQNAPAIAAVEAEYEQMWALDVSTMATYHAGASAAAASLTPLAQPLQNLSDLPGRVIAAFGNGAPGNHGHRCGHGAAATGRRQHCQLRARQYR</sequence>
<dbReference type="AlphaFoldDB" id="A0A9N7LQQ1"/>
<dbReference type="InterPro" id="IPR000030">
    <property type="entry name" value="PPE_dom"/>
</dbReference>
<evidence type="ECO:0000313" key="3">
    <source>
        <dbReference type="EMBL" id="BDN80938.1"/>
    </source>
</evidence>
<organism evidence="3 4">
    <name type="scientific">Mycobacterium pseudoshottsii</name>
    <dbReference type="NCBI Taxonomy" id="265949"/>
    <lineage>
        <taxon>Bacteria</taxon>
        <taxon>Bacillati</taxon>
        <taxon>Actinomycetota</taxon>
        <taxon>Actinomycetes</taxon>
        <taxon>Mycobacteriales</taxon>
        <taxon>Mycobacteriaceae</taxon>
        <taxon>Mycobacterium</taxon>
        <taxon>Mycobacterium ulcerans group</taxon>
    </lineage>
</organism>
<dbReference type="PANTHER" id="PTHR46766:SF1">
    <property type="entry name" value="GLUTAMINE-RICH PROTEIN 2"/>
    <property type="match status" value="1"/>
</dbReference>
<evidence type="ECO:0000259" key="2">
    <source>
        <dbReference type="Pfam" id="PF00823"/>
    </source>
</evidence>
<dbReference type="GO" id="GO:0052572">
    <property type="term" value="P:response to host immune response"/>
    <property type="evidence" value="ECO:0007669"/>
    <property type="project" value="TreeGrafter"/>
</dbReference>
<dbReference type="Gene3D" id="1.20.1260.20">
    <property type="entry name" value="PPE superfamily"/>
    <property type="match status" value="1"/>
</dbReference>
<proteinExistence type="inferred from homology"/>
<dbReference type="SUPFAM" id="SSF140459">
    <property type="entry name" value="PE/PPE dimer-like"/>
    <property type="match status" value="1"/>
</dbReference>
<gene>
    <name evidence="3" type="ORF">NJB1907Z4_C11530</name>
</gene>
<comment type="similarity">
    <text evidence="1">Belongs to the mycobacterial PPE family.</text>
</comment>